<sequence>MKSRKALIALVAATAVFMAFIAAAPPRAYDGEPGFVANPVEHVDTLNGTGTGGETVGEINDFPGASVPFGMVQYSPDTLHTYAGYDYDNQRSTGFSMTHASVGCAAFGDISMLPSTTPVGSRPWNSWERIAHDDTEVGVPGYYAVRFPDTGVTAELTATTRTGIGRFRYPHNRGPALFLVRSGASLAGNSAATLSIEDDTSITGSATSGGFCGKTNTYTVYFAMQFNQPFISHGVWDGYGVYAGARGADSPYSGGYVQFRTGAVVEVRTAISYVSVDGARANLAAEGGASFDAVRVAASSAWNAALSRIAVAGRNRDDVQTFYTSLYRSLLHPNTFNDADGRYIGFDGIIHTVAQGHTQYANFSDWDTYRSLAALQGLLFPKQASDMAQSLVNDAEQSGSYPRWALANSATAEMSGDSVVPLIVNLYMYGAKDFDVKTALWYMVHAATTGGVGRGGYVERPGIVTYLQLGYAPQTADFGVGASVTLEWSVDDFTISRFAESLGDAVTAAEFQNRAQYWQNLFNPTTRYISPRSPTGFFPDGPGFVNSPWRFGQAGFDEGNAEQYLWWVPHNVAGLVTALGGRKAAAARLDRFTKKLNEGPNEPYLWAGNEPGFGVPWLYNYLGQPWKAQRTVDRVRGLFGPTPGGAPGNDDLGALSSWYVWAALGLYPSTPGTSILTVNTPLFDRAVIALPGGRSIRISAPGASAPRRLSYISGLKIDGQATDKTSLPESIVRTGGELAFSLAAHPDKVWGTSESSAPPSFGAGSSAVTVNIPRPIVTVAPGTTGTVKVDAQRMIDGAGDYTITGTSPTDGITTGRASGRFADDGSASVAVAITVAPSVPDEYYLVFLTTAVGQSSRTSPVLVVVAEAGFE</sequence>
<dbReference type="STRING" id="169765.AWC15_14100"/>
<dbReference type="GO" id="GO:0030246">
    <property type="term" value="F:carbohydrate binding"/>
    <property type="evidence" value="ECO:0007669"/>
    <property type="project" value="InterPro"/>
</dbReference>
<dbReference type="PANTHER" id="PTHR12143:SF39">
    <property type="entry name" value="SECRETED PROTEIN"/>
    <property type="match status" value="1"/>
</dbReference>
<dbReference type="Gene3D" id="1.20.1050.60">
    <property type="entry name" value="alpha-1,2-mannosidase"/>
    <property type="match status" value="1"/>
</dbReference>
<gene>
    <name evidence="1" type="ORF">MLAC_35660</name>
</gene>
<organism evidence="1 2">
    <name type="scientific">Mycobacterium lacus</name>
    <dbReference type="NCBI Taxonomy" id="169765"/>
    <lineage>
        <taxon>Bacteria</taxon>
        <taxon>Bacillati</taxon>
        <taxon>Actinomycetota</taxon>
        <taxon>Actinomycetes</taxon>
        <taxon>Mycobacteriales</taxon>
        <taxon>Mycobacteriaceae</taxon>
        <taxon>Mycobacterium</taxon>
    </lineage>
</organism>
<reference evidence="1 2" key="1">
    <citation type="journal article" date="2019" name="Emerg. Microbes Infect.">
        <title>Comprehensive subspecies identification of 175 nontuberculous mycobacteria species based on 7547 genomic profiles.</title>
        <authorList>
            <person name="Matsumoto Y."/>
            <person name="Kinjo T."/>
            <person name="Motooka D."/>
            <person name="Nabeya D."/>
            <person name="Jung N."/>
            <person name="Uechi K."/>
            <person name="Horii T."/>
            <person name="Iida T."/>
            <person name="Fujita J."/>
            <person name="Nakamura S."/>
        </authorList>
    </citation>
    <scope>NUCLEOTIDE SEQUENCE [LARGE SCALE GENOMIC DNA]</scope>
    <source>
        <strain evidence="1 2">JCM 15657</strain>
    </source>
</reference>
<dbReference type="GO" id="GO:0000224">
    <property type="term" value="F:peptide-N4-(N-acetyl-beta-glucosaminyl)asparagine amidase activity"/>
    <property type="evidence" value="ECO:0007669"/>
    <property type="project" value="TreeGrafter"/>
</dbReference>
<dbReference type="InterPro" id="IPR012939">
    <property type="entry name" value="Glyco_hydro_92"/>
</dbReference>
<dbReference type="PANTHER" id="PTHR12143">
    <property type="entry name" value="PEPTIDE N-GLYCANASE PNGASE -RELATED"/>
    <property type="match status" value="1"/>
</dbReference>
<protein>
    <submittedName>
        <fullName evidence="1">Putative glycosidase</fullName>
    </submittedName>
</protein>
<dbReference type="Gene3D" id="3.30.2080.10">
    <property type="entry name" value="GH92 mannosidase domain"/>
    <property type="match status" value="1"/>
</dbReference>
<dbReference type="EMBL" id="AP022581">
    <property type="protein sequence ID" value="BBX98272.1"/>
    <property type="molecule type" value="Genomic_DNA"/>
</dbReference>
<keyword evidence="1" id="KW-0378">Hydrolase</keyword>
<dbReference type="InterPro" id="IPR014718">
    <property type="entry name" value="GH-type_carb-bd"/>
</dbReference>
<dbReference type="InterPro" id="IPR041371">
    <property type="entry name" value="GH92_N"/>
</dbReference>
<evidence type="ECO:0000313" key="2">
    <source>
        <dbReference type="Proteomes" id="UP000466396"/>
    </source>
</evidence>
<dbReference type="GO" id="GO:0016798">
    <property type="term" value="F:hydrolase activity, acting on glycosyl bonds"/>
    <property type="evidence" value="ECO:0007669"/>
    <property type="project" value="UniProtKB-KW"/>
</dbReference>
<dbReference type="InterPro" id="IPR050883">
    <property type="entry name" value="PNGase"/>
</dbReference>
<keyword evidence="1" id="KW-0326">Glycosidase</keyword>
<proteinExistence type="predicted"/>
<dbReference type="Pfam" id="PF07971">
    <property type="entry name" value="Glyco_hydro_92"/>
    <property type="match status" value="1"/>
</dbReference>
<dbReference type="RefSeq" id="WP_085157361.1">
    <property type="nucleotide sequence ID" value="NZ_AP022581.1"/>
</dbReference>
<keyword evidence="2" id="KW-1185">Reference proteome</keyword>
<dbReference type="Proteomes" id="UP000466396">
    <property type="component" value="Chromosome"/>
</dbReference>
<dbReference type="GO" id="GO:0005829">
    <property type="term" value="C:cytosol"/>
    <property type="evidence" value="ECO:0007669"/>
    <property type="project" value="TreeGrafter"/>
</dbReference>
<accession>A0A1X1YR93</accession>
<dbReference type="Pfam" id="PF17678">
    <property type="entry name" value="Glyco_hydro_92N"/>
    <property type="match status" value="1"/>
</dbReference>
<evidence type="ECO:0000313" key="1">
    <source>
        <dbReference type="EMBL" id="BBX98272.1"/>
    </source>
</evidence>
<dbReference type="Gene3D" id="2.70.98.10">
    <property type="match status" value="1"/>
</dbReference>
<dbReference type="InterPro" id="IPR008928">
    <property type="entry name" value="6-hairpin_glycosidase_sf"/>
</dbReference>
<dbReference type="KEGG" id="mlj:MLAC_35660"/>
<dbReference type="InterPro" id="IPR005887">
    <property type="entry name" value="GH92_a_mannosidase_put"/>
</dbReference>
<dbReference type="OrthoDB" id="9804511at2"/>
<dbReference type="NCBIfam" id="TIGR01180">
    <property type="entry name" value="aman2_put"/>
    <property type="match status" value="1"/>
</dbReference>
<dbReference type="AlphaFoldDB" id="A0A1X1YR93"/>
<dbReference type="GO" id="GO:0005975">
    <property type="term" value="P:carbohydrate metabolic process"/>
    <property type="evidence" value="ECO:0007669"/>
    <property type="project" value="InterPro"/>
</dbReference>
<dbReference type="Gene3D" id="1.20.1610.10">
    <property type="entry name" value="alpha-1,2-mannosidases domains"/>
    <property type="match status" value="1"/>
</dbReference>
<dbReference type="SUPFAM" id="SSF48208">
    <property type="entry name" value="Six-hairpin glycosidases"/>
    <property type="match status" value="1"/>
</dbReference>
<name>A0A1X1YR93_9MYCO</name>
<dbReference type="GO" id="GO:0006516">
    <property type="term" value="P:glycoprotein catabolic process"/>
    <property type="evidence" value="ECO:0007669"/>
    <property type="project" value="TreeGrafter"/>
</dbReference>